<comment type="caution">
    <text evidence="1">The sequence shown here is derived from an EMBL/GenBank/DDBJ whole genome shotgun (WGS) entry which is preliminary data.</text>
</comment>
<evidence type="ECO:0000313" key="2">
    <source>
        <dbReference type="Proteomes" id="UP000468687"/>
    </source>
</evidence>
<dbReference type="AlphaFoldDB" id="A0A6P0HQZ1"/>
<dbReference type="RefSeq" id="WP_163773435.1">
    <property type="nucleotide sequence ID" value="NZ_JAAGXA010000012.1"/>
</dbReference>
<reference evidence="1 2" key="1">
    <citation type="journal article" date="2014" name="Int. J. Syst. Evol. Microbiol.">
        <title>Nocardioides zeae sp. nov., isolated from the stem of Zea mays.</title>
        <authorList>
            <person name="Glaeser S.P."/>
            <person name="McInroy J.A."/>
            <person name="Busse H.J."/>
            <person name="Kampfer P."/>
        </authorList>
    </citation>
    <scope>NUCLEOTIDE SEQUENCE [LARGE SCALE GENOMIC DNA]</scope>
    <source>
        <strain evidence="1 2">JCM 30728</strain>
    </source>
</reference>
<dbReference type="EMBL" id="JAAGXA010000012">
    <property type="protein sequence ID" value="NEN79895.1"/>
    <property type="molecule type" value="Genomic_DNA"/>
</dbReference>
<sequence length="133" mass="14462">MQLPVTLAPDRCADLAERVVGAVAHVLGGHLDYSRESLETVDRLLDSFMPQGSDVWIESIVMAGCYVGEVMIRLEPGLTWGTNELFGNLPVLIRGQEEVVNPIGKAIKRVELGSTENIPYFVQVMGRPADPAG</sequence>
<gene>
    <name evidence="1" type="ORF">G3T38_16620</name>
</gene>
<keyword evidence="2" id="KW-1185">Reference proteome</keyword>
<dbReference type="Proteomes" id="UP000468687">
    <property type="component" value="Unassembled WGS sequence"/>
</dbReference>
<accession>A0A6P0HQZ1</accession>
<proteinExistence type="predicted"/>
<evidence type="ECO:0000313" key="1">
    <source>
        <dbReference type="EMBL" id="NEN79895.1"/>
    </source>
</evidence>
<organism evidence="1 2">
    <name type="scientific">Nocardioides zeae</name>
    <dbReference type="NCBI Taxonomy" id="1457234"/>
    <lineage>
        <taxon>Bacteria</taxon>
        <taxon>Bacillati</taxon>
        <taxon>Actinomycetota</taxon>
        <taxon>Actinomycetes</taxon>
        <taxon>Propionibacteriales</taxon>
        <taxon>Nocardioidaceae</taxon>
        <taxon>Nocardioides</taxon>
    </lineage>
</organism>
<protein>
    <submittedName>
        <fullName evidence="1">Uncharacterized protein</fullName>
    </submittedName>
</protein>
<name>A0A6P0HQZ1_9ACTN</name>